<gene>
    <name evidence="2" type="ORF">X777_08383</name>
</gene>
<dbReference type="Proteomes" id="UP000053097">
    <property type="component" value="Unassembled WGS sequence"/>
</dbReference>
<evidence type="ECO:0000313" key="3">
    <source>
        <dbReference type="Proteomes" id="UP000053097"/>
    </source>
</evidence>
<organism evidence="2 3">
    <name type="scientific">Ooceraea biroi</name>
    <name type="common">Clonal raider ant</name>
    <name type="synonym">Cerapachys biroi</name>
    <dbReference type="NCBI Taxonomy" id="2015173"/>
    <lineage>
        <taxon>Eukaryota</taxon>
        <taxon>Metazoa</taxon>
        <taxon>Ecdysozoa</taxon>
        <taxon>Arthropoda</taxon>
        <taxon>Hexapoda</taxon>
        <taxon>Insecta</taxon>
        <taxon>Pterygota</taxon>
        <taxon>Neoptera</taxon>
        <taxon>Endopterygota</taxon>
        <taxon>Hymenoptera</taxon>
        <taxon>Apocrita</taxon>
        <taxon>Aculeata</taxon>
        <taxon>Formicoidea</taxon>
        <taxon>Formicidae</taxon>
        <taxon>Dorylinae</taxon>
        <taxon>Ooceraea</taxon>
    </lineage>
</organism>
<dbReference type="OMA" id="NGQVTHR"/>
<feature type="region of interest" description="Disordered" evidence="1">
    <location>
        <begin position="1"/>
        <end position="55"/>
    </location>
</feature>
<dbReference type="EMBL" id="KK107063">
    <property type="protein sequence ID" value="EZA61171.1"/>
    <property type="molecule type" value="Genomic_DNA"/>
</dbReference>
<protein>
    <submittedName>
        <fullName evidence="2">Uncharacterized protein</fullName>
    </submittedName>
</protein>
<dbReference type="AlphaFoldDB" id="A0A026WZL8"/>
<evidence type="ECO:0000256" key="1">
    <source>
        <dbReference type="SAM" id="MobiDB-lite"/>
    </source>
</evidence>
<evidence type="ECO:0000313" key="2">
    <source>
        <dbReference type="EMBL" id="EZA61171.1"/>
    </source>
</evidence>
<proteinExistence type="predicted"/>
<name>A0A026WZL8_OOCBI</name>
<sequence length="257" mass="27814">MKWLGASSGGAGGEPASSMQLHHTSANGHIPTDTEQCGQVMAGGDNMRLQPGQTHQMGVSRTQDDAMVGYVFQRPTEPEFTTQSSTFQAKQTPRAWALADDVIVDNQEKWKYSVTKLGVPQQSQSQQLGLTMNNVHLPYEIHPMQLKSGGPAEHLVYLNNQMTPQQQVALFHHQQQQQQQQQQFRNGQVTHRADDAAAAATAAAVAAAATLETVESFGIGYGQGAGASTGDWMKPPGDLFLYCDMKDLTGAVEDMVS</sequence>
<reference evidence="2 3" key="1">
    <citation type="journal article" date="2014" name="Curr. Biol.">
        <title>The genome of the clonal raider ant Cerapachys biroi.</title>
        <authorList>
            <person name="Oxley P.R."/>
            <person name="Ji L."/>
            <person name="Fetter-Pruneda I."/>
            <person name="McKenzie S.K."/>
            <person name="Li C."/>
            <person name="Hu H."/>
            <person name="Zhang G."/>
            <person name="Kronauer D.J."/>
        </authorList>
    </citation>
    <scope>NUCLEOTIDE SEQUENCE [LARGE SCALE GENOMIC DNA]</scope>
</reference>
<accession>A0A026WZL8</accession>
<dbReference type="OrthoDB" id="668540at2759"/>
<keyword evidence="3" id="KW-1185">Reference proteome</keyword>
<feature type="compositionally biased region" description="Polar residues" evidence="1">
    <location>
        <begin position="19"/>
        <end position="37"/>
    </location>
</feature>